<dbReference type="EMBL" id="WWCX01000001">
    <property type="protein sequence ID" value="MYM92809.1"/>
    <property type="molecule type" value="Genomic_DNA"/>
</dbReference>
<dbReference type="PROSITE" id="PS50297">
    <property type="entry name" value="ANK_REP_REGION"/>
    <property type="match status" value="1"/>
</dbReference>
<dbReference type="SUPFAM" id="SSF48403">
    <property type="entry name" value="Ankyrin repeat"/>
    <property type="match status" value="1"/>
</dbReference>
<feature type="repeat" description="ANK" evidence="3">
    <location>
        <begin position="130"/>
        <end position="162"/>
    </location>
</feature>
<evidence type="ECO:0008006" key="6">
    <source>
        <dbReference type="Google" id="ProtNLM"/>
    </source>
</evidence>
<evidence type="ECO:0000313" key="4">
    <source>
        <dbReference type="EMBL" id="MYM92809.1"/>
    </source>
</evidence>
<name>A0A845GJH4_9BURK</name>
<proteinExistence type="predicted"/>
<dbReference type="RefSeq" id="WP_161082063.1">
    <property type="nucleotide sequence ID" value="NZ_WWCX01000001.1"/>
</dbReference>
<evidence type="ECO:0000313" key="5">
    <source>
        <dbReference type="Proteomes" id="UP000447355"/>
    </source>
</evidence>
<organism evidence="4 5">
    <name type="scientific">Duganella vulcania</name>
    <dbReference type="NCBI Taxonomy" id="2692166"/>
    <lineage>
        <taxon>Bacteria</taxon>
        <taxon>Pseudomonadati</taxon>
        <taxon>Pseudomonadota</taxon>
        <taxon>Betaproteobacteria</taxon>
        <taxon>Burkholderiales</taxon>
        <taxon>Oxalobacteraceae</taxon>
        <taxon>Telluria group</taxon>
        <taxon>Duganella</taxon>
    </lineage>
</organism>
<dbReference type="InterPro" id="IPR002110">
    <property type="entry name" value="Ankyrin_rpt"/>
</dbReference>
<dbReference type="Gene3D" id="1.25.40.20">
    <property type="entry name" value="Ankyrin repeat-containing domain"/>
    <property type="match status" value="1"/>
</dbReference>
<gene>
    <name evidence="4" type="ORF">GTP90_02905</name>
</gene>
<dbReference type="Proteomes" id="UP000447355">
    <property type="component" value="Unassembled WGS sequence"/>
</dbReference>
<dbReference type="AlphaFoldDB" id="A0A845GJH4"/>
<evidence type="ECO:0000256" key="1">
    <source>
        <dbReference type="ARBA" id="ARBA00022737"/>
    </source>
</evidence>
<dbReference type="InterPro" id="IPR036770">
    <property type="entry name" value="Ankyrin_rpt-contain_sf"/>
</dbReference>
<keyword evidence="2 3" id="KW-0040">ANK repeat</keyword>
<reference evidence="4" key="1">
    <citation type="submission" date="2019-12" db="EMBL/GenBank/DDBJ databases">
        <title>Novel species isolated from a subtropical stream in China.</title>
        <authorList>
            <person name="Lu H."/>
        </authorList>
    </citation>
    <scope>NUCLEOTIDE SEQUENCE [LARGE SCALE GENOMIC DNA]</scope>
    <source>
        <strain evidence="4">FT81W</strain>
    </source>
</reference>
<sequence length="192" mass="20966">MHHPRIPYRAGWAMPAANKKPTANQAASNVIDLFFDHLKAGALAKARSQIDQNRRLTIAEGLDGWTALFYAIHYDAPQAAQDFALLGCDVNHTDDNGVTPLILAAIEGSLGCVEILLRFDFIDIDTQCETGATALSNAMELGHNHIARALMQRGASILLGESGKTPVELARTSTLIQRDLQALVAMRYRQMN</sequence>
<accession>A0A845GJH4</accession>
<keyword evidence="1" id="KW-0677">Repeat</keyword>
<dbReference type="SMART" id="SM00248">
    <property type="entry name" value="ANK"/>
    <property type="match status" value="3"/>
</dbReference>
<evidence type="ECO:0000256" key="3">
    <source>
        <dbReference type="PROSITE-ProRule" id="PRU00023"/>
    </source>
</evidence>
<protein>
    <recommendedName>
        <fullName evidence="6">Ankyrin repeat domain-containing protein</fullName>
    </recommendedName>
</protein>
<comment type="caution">
    <text evidence="4">The sequence shown here is derived from an EMBL/GenBank/DDBJ whole genome shotgun (WGS) entry which is preliminary data.</text>
</comment>
<dbReference type="PANTHER" id="PTHR24171:SF8">
    <property type="entry name" value="BRCA1-ASSOCIATED RING DOMAIN PROTEIN 1"/>
    <property type="match status" value="1"/>
</dbReference>
<dbReference type="GO" id="GO:0085020">
    <property type="term" value="P:protein K6-linked ubiquitination"/>
    <property type="evidence" value="ECO:0007669"/>
    <property type="project" value="TreeGrafter"/>
</dbReference>
<dbReference type="GO" id="GO:0004842">
    <property type="term" value="F:ubiquitin-protein transferase activity"/>
    <property type="evidence" value="ECO:0007669"/>
    <property type="project" value="TreeGrafter"/>
</dbReference>
<dbReference type="PROSITE" id="PS50088">
    <property type="entry name" value="ANK_REPEAT"/>
    <property type="match status" value="1"/>
</dbReference>
<dbReference type="PANTHER" id="PTHR24171">
    <property type="entry name" value="ANKYRIN REPEAT DOMAIN-CONTAINING PROTEIN 39-RELATED"/>
    <property type="match status" value="1"/>
</dbReference>
<evidence type="ECO:0000256" key="2">
    <source>
        <dbReference type="ARBA" id="ARBA00023043"/>
    </source>
</evidence>
<dbReference type="Pfam" id="PF12796">
    <property type="entry name" value="Ank_2"/>
    <property type="match status" value="1"/>
</dbReference>